<proteinExistence type="predicted"/>
<sequence>MPEWEEKSVIGSGDEMHATDMALPDLVVGNSCWDVESMLGGENVTPLVRFLTNTMDMNSSLPGGELGQGLRAIDLLCESCFQNLTDPGMKIITLSIVEIDACSCDVEKVNMDLFNNSVVPGLSLTHIDNLPRDQTVQAPIYWGHFNFDVDENVQRRSRDHDEFRTSDSLPRVPRNVWHNFAQEGTTDAILGGYGRAYSANGNVMWKCDGPIDWVQVQVRRILSSSEAVMIRTHLAILFYKMNTETPGLGANQAQSRYTNLQYGHLVHVASQPSLSSSESGTSPPEASYSSSTDAALPRQETVKY</sequence>
<gene>
    <name evidence="2" type="ORF">VNO78_12472</name>
</gene>
<organism evidence="2 3">
    <name type="scientific">Psophocarpus tetragonolobus</name>
    <name type="common">Winged bean</name>
    <name type="synonym">Dolichos tetragonolobus</name>
    <dbReference type="NCBI Taxonomy" id="3891"/>
    <lineage>
        <taxon>Eukaryota</taxon>
        <taxon>Viridiplantae</taxon>
        <taxon>Streptophyta</taxon>
        <taxon>Embryophyta</taxon>
        <taxon>Tracheophyta</taxon>
        <taxon>Spermatophyta</taxon>
        <taxon>Magnoliopsida</taxon>
        <taxon>eudicotyledons</taxon>
        <taxon>Gunneridae</taxon>
        <taxon>Pentapetalae</taxon>
        <taxon>rosids</taxon>
        <taxon>fabids</taxon>
        <taxon>Fabales</taxon>
        <taxon>Fabaceae</taxon>
        <taxon>Papilionoideae</taxon>
        <taxon>50 kb inversion clade</taxon>
        <taxon>NPAAA clade</taxon>
        <taxon>indigoferoid/millettioid clade</taxon>
        <taxon>Phaseoleae</taxon>
        <taxon>Psophocarpus</taxon>
    </lineage>
</organism>
<evidence type="ECO:0000313" key="3">
    <source>
        <dbReference type="Proteomes" id="UP001386955"/>
    </source>
</evidence>
<feature type="compositionally biased region" description="Low complexity" evidence="1">
    <location>
        <begin position="271"/>
        <end position="287"/>
    </location>
</feature>
<accession>A0AAN9XP03</accession>
<dbReference type="EMBL" id="JAYMYS010000003">
    <property type="protein sequence ID" value="KAK7401153.1"/>
    <property type="molecule type" value="Genomic_DNA"/>
</dbReference>
<protein>
    <submittedName>
        <fullName evidence="2">Uncharacterized protein</fullName>
    </submittedName>
</protein>
<reference evidence="2 3" key="1">
    <citation type="submission" date="2024-01" db="EMBL/GenBank/DDBJ databases">
        <title>The genomes of 5 underutilized Papilionoideae crops provide insights into root nodulation and disease resistanc.</title>
        <authorList>
            <person name="Jiang F."/>
        </authorList>
    </citation>
    <scope>NUCLEOTIDE SEQUENCE [LARGE SCALE GENOMIC DNA]</scope>
    <source>
        <strain evidence="2">DUOXIRENSHENG_FW03</strain>
        <tissue evidence="2">Leaves</tissue>
    </source>
</reference>
<keyword evidence="3" id="KW-1185">Reference proteome</keyword>
<evidence type="ECO:0000313" key="2">
    <source>
        <dbReference type="EMBL" id="KAK7401153.1"/>
    </source>
</evidence>
<dbReference type="Proteomes" id="UP001386955">
    <property type="component" value="Unassembled WGS sequence"/>
</dbReference>
<evidence type="ECO:0000256" key="1">
    <source>
        <dbReference type="SAM" id="MobiDB-lite"/>
    </source>
</evidence>
<name>A0AAN9XP03_PSOTE</name>
<comment type="caution">
    <text evidence="2">The sequence shown here is derived from an EMBL/GenBank/DDBJ whole genome shotgun (WGS) entry which is preliminary data.</text>
</comment>
<dbReference type="AlphaFoldDB" id="A0AAN9XP03"/>
<feature type="region of interest" description="Disordered" evidence="1">
    <location>
        <begin position="271"/>
        <end position="304"/>
    </location>
</feature>